<evidence type="ECO:0000256" key="12">
    <source>
        <dbReference type="PIRSR" id="PIRSR006621-1"/>
    </source>
</evidence>
<keyword evidence="5 11" id="KW-0819">tRNA processing</keyword>
<dbReference type="GO" id="GO:0050660">
    <property type="term" value="F:flavin adenine dinucleotide binding"/>
    <property type="evidence" value="ECO:0007669"/>
    <property type="project" value="InterPro"/>
</dbReference>
<dbReference type="PANTHER" id="PTHR45846:SF1">
    <property type="entry name" value="TRNA-DIHYDROURIDINE(47) SYNTHASE [NAD(P)(+)]-LIKE"/>
    <property type="match status" value="1"/>
</dbReference>
<keyword evidence="6" id="KW-0521">NADP</keyword>
<dbReference type="Pfam" id="PF01207">
    <property type="entry name" value="Dus"/>
    <property type="match status" value="1"/>
</dbReference>
<comment type="cofactor">
    <cofactor evidence="11 13">
        <name>FMN</name>
        <dbReference type="ChEBI" id="CHEBI:58210"/>
    </cofactor>
</comment>
<keyword evidence="13" id="KW-0547">Nucleotide-binding</keyword>
<dbReference type="SUPFAM" id="SSF51395">
    <property type="entry name" value="FMN-linked oxidoreductases"/>
    <property type="match status" value="1"/>
</dbReference>
<evidence type="ECO:0000256" key="9">
    <source>
        <dbReference type="ARBA" id="ARBA00048205"/>
    </source>
</evidence>
<keyword evidence="4 11" id="KW-0288">FMN</keyword>
<protein>
    <recommendedName>
        <fullName evidence="11">tRNA-dihydrouridine synthase</fullName>
        <ecNumber evidence="11">1.3.1.-</ecNumber>
    </recommendedName>
</protein>
<dbReference type="Proteomes" id="UP000318626">
    <property type="component" value="Chromosome"/>
</dbReference>
<feature type="active site" description="Proton donor" evidence="12">
    <location>
        <position position="104"/>
    </location>
</feature>
<keyword evidence="3 11" id="KW-0285">Flavoprotein</keyword>
<dbReference type="InterPro" id="IPR013785">
    <property type="entry name" value="Aldolase_TIM"/>
</dbReference>
<dbReference type="EMBL" id="CP036289">
    <property type="protein sequence ID" value="QDU75176.1"/>
    <property type="molecule type" value="Genomic_DNA"/>
</dbReference>
<feature type="binding site" evidence="13">
    <location>
        <position position="145"/>
    </location>
    <ligand>
        <name>FMN</name>
        <dbReference type="ChEBI" id="CHEBI:58210"/>
    </ligand>
</feature>
<dbReference type="PIRSF" id="PIRSF006621">
    <property type="entry name" value="Dus"/>
    <property type="match status" value="1"/>
</dbReference>
<dbReference type="Gene3D" id="1.10.1200.80">
    <property type="entry name" value="Putative flavin oxidoreducatase, domain 2"/>
    <property type="match status" value="1"/>
</dbReference>
<dbReference type="GO" id="GO:0000049">
    <property type="term" value="F:tRNA binding"/>
    <property type="evidence" value="ECO:0007669"/>
    <property type="project" value="UniProtKB-KW"/>
</dbReference>
<sequence length="350" mass="39172">MALRLGNLELDFPLVQAALSGYSDMSMRVIARRLGAPYTICEVMLDKFLVELNDRKKNRHFLAIADEEHPVGGQLMGAEPAQFAAGAAKLVEAGFDVIDINFGCPVKKVLGLCRGGFHLSQPEVALDIVRRTRDVVPSEMPLTVKMRRGIDDTQESRDKFFEILDGAFEIGVDAITVHGRTVEQRYIGPSRWEFLAEVKRHVGDRTILGSGDLFSAQDCFDMMNETGVNGVTVARGAIGNPWIFQQARALAAGEPLPPPPTTFEQLEIIQEHLRLVVELYGEKKAMTNFRKFGVKYSFLHPQVEDVRAKFVRIREMSDWEAIRDEFYTVDQPGQYLSGEIHNKQVNCSAG</sequence>
<comment type="catalytic activity">
    <reaction evidence="10">
        <text>a 5,6-dihydrouridine in tRNA + NAD(+) = a uridine in tRNA + NADH + H(+)</text>
        <dbReference type="Rhea" id="RHEA:54452"/>
        <dbReference type="Rhea" id="RHEA-COMP:13339"/>
        <dbReference type="Rhea" id="RHEA-COMP:13887"/>
        <dbReference type="ChEBI" id="CHEBI:15378"/>
        <dbReference type="ChEBI" id="CHEBI:57540"/>
        <dbReference type="ChEBI" id="CHEBI:57945"/>
        <dbReference type="ChEBI" id="CHEBI:65315"/>
        <dbReference type="ChEBI" id="CHEBI:74443"/>
    </reaction>
</comment>
<evidence type="ECO:0000256" key="13">
    <source>
        <dbReference type="PIRSR" id="PIRSR006621-2"/>
    </source>
</evidence>
<dbReference type="Gene3D" id="3.20.20.70">
    <property type="entry name" value="Aldolase class I"/>
    <property type="match status" value="1"/>
</dbReference>
<dbReference type="KEGG" id="bvo:Pan97_22000"/>
<keyword evidence="7" id="KW-0694">RNA-binding</keyword>
<accession>A0A518C7G5</accession>
<gene>
    <name evidence="15" type="primary">dusC</name>
    <name evidence="15" type="ORF">Pan97_22000</name>
</gene>
<comment type="function">
    <text evidence="1 11">Catalyzes the synthesis of 5,6-dihydrouridine (D), a modified base found in the D-loop of most tRNAs, via the reduction of the C5-C6 double bond in target uridines.</text>
</comment>
<evidence type="ECO:0000256" key="8">
    <source>
        <dbReference type="ARBA" id="ARBA00023002"/>
    </source>
</evidence>
<evidence type="ECO:0000256" key="5">
    <source>
        <dbReference type="ARBA" id="ARBA00022694"/>
    </source>
</evidence>
<dbReference type="GO" id="GO:0017150">
    <property type="term" value="F:tRNA dihydrouridine synthase activity"/>
    <property type="evidence" value="ECO:0007669"/>
    <property type="project" value="InterPro"/>
</dbReference>
<dbReference type="AlphaFoldDB" id="A0A518C7G5"/>
<evidence type="ECO:0000256" key="6">
    <source>
        <dbReference type="ARBA" id="ARBA00022857"/>
    </source>
</evidence>
<evidence type="ECO:0000259" key="14">
    <source>
        <dbReference type="Pfam" id="PF01207"/>
    </source>
</evidence>
<evidence type="ECO:0000256" key="10">
    <source>
        <dbReference type="ARBA" id="ARBA00048802"/>
    </source>
</evidence>
<feature type="binding site" evidence="13">
    <location>
        <position position="178"/>
    </location>
    <ligand>
        <name>FMN</name>
        <dbReference type="ChEBI" id="CHEBI:58210"/>
    </ligand>
</feature>
<dbReference type="InterPro" id="IPR035587">
    <property type="entry name" value="DUS-like_FMN-bd"/>
</dbReference>
<proteinExistence type="inferred from homology"/>
<name>A0A518C7G5_9BACT</name>
<dbReference type="InterPro" id="IPR024036">
    <property type="entry name" value="tRNA-dHydroUridine_Synthase_C"/>
</dbReference>
<evidence type="ECO:0000256" key="3">
    <source>
        <dbReference type="ARBA" id="ARBA00022630"/>
    </source>
</evidence>
<keyword evidence="2" id="KW-0820">tRNA-binding</keyword>
<comment type="similarity">
    <text evidence="11">Belongs to the dus family.</text>
</comment>
<feature type="binding site" evidence="13">
    <location>
        <position position="74"/>
    </location>
    <ligand>
        <name>FMN</name>
        <dbReference type="ChEBI" id="CHEBI:58210"/>
    </ligand>
</feature>
<dbReference type="OrthoDB" id="9764501at2"/>
<evidence type="ECO:0000256" key="1">
    <source>
        <dbReference type="ARBA" id="ARBA00002790"/>
    </source>
</evidence>
<dbReference type="EC" id="1.3.1.-" evidence="11"/>
<keyword evidence="16" id="KW-1185">Reference proteome</keyword>
<feature type="binding site" evidence="13">
    <location>
        <begin position="234"/>
        <end position="235"/>
    </location>
    <ligand>
        <name>FMN</name>
        <dbReference type="ChEBI" id="CHEBI:58210"/>
    </ligand>
</feature>
<organism evidence="15 16">
    <name type="scientific">Bremerella volcania</name>
    <dbReference type="NCBI Taxonomy" id="2527984"/>
    <lineage>
        <taxon>Bacteria</taxon>
        <taxon>Pseudomonadati</taxon>
        <taxon>Planctomycetota</taxon>
        <taxon>Planctomycetia</taxon>
        <taxon>Pirellulales</taxon>
        <taxon>Pirellulaceae</taxon>
        <taxon>Bremerella</taxon>
    </lineage>
</organism>
<evidence type="ECO:0000256" key="4">
    <source>
        <dbReference type="ARBA" id="ARBA00022643"/>
    </source>
</evidence>
<reference evidence="16" key="1">
    <citation type="submission" date="2019-02" db="EMBL/GenBank/DDBJ databases">
        <title>Deep-cultivation of Planctomycetes and their phenomic and genomic characterization uncovers novel biology.</title>
        <authorList>
            <person name="Wiegand S."/>
            <person name="Jogler M."/>
            <person name="Boedeker C."/>
            <person name="Pinto D."/>
            <person name="Vollmers J."/>
            <person name="Rivas-Marin E."/>
            <person name="Kohn T."/>
            <person name="Peeters S.H."/>
            <person name="Heuer A."/>
            <person name="Rast P."/>
            <person name="Oberbeckmann S."/>
            <person name="Bunk B."/>
            <person name="Jeske O."/>
            <person name="Meyerdierks A."/>
            <person name="Storesund J.E."/>
            <person name="Kallscheuer N."/>
            <person name="Luecker S."/>
            <person name="Lage O.M."/>
            <person name="Pohl T."/>
            <person name="Merkel B.J."/>
            <person name="Hornburger P."/>
            <person name="Mueller R.-W."/>
            <person name="Bruemmer F."/>
            <person name="Labrenz M."/>
            <person name="Spormann A.M."/>
            <person name="Op den Camp H."/>
            <person name="Overmann J."/>
            <person name="Amann R."/>
            <person name="Jetten M.S.M."/>
            <person name="Mascher T."/>
            <person name="Medema M.H."/>
            <person name="Devos D.P."/>
            <person name="Kaster A.-K."/>
            <person name="Ovreas L."/>
            <person name="Rohde M."/>
            <person name="Galperin M.Y."/>
            <person name="Jogler C."/>
        </authorList>
    </citation>
    <scope>NUCLEOTIDE SEQUENCE [LARGE SCALE GENOMIC DNA]</scope>
    <source>
        <strain evidence="16">Pan97</strain>
    </source>
</reference>
<dbReference type="PANTHER" id="PTHR45846">
    <property type="entry name" value="TRNA-DIHYDROURIDINE(47) SYNTHASE [NAD(P)(+)]-LIKE"/>
    <property type="match status" value="1"/>
</dbReference>
<evidence type="ECO:0000256" key="2">
    <source>
        <dbReference type="ARBA" id="ARBA00022555"/>
    </source>
</evidence>
<evidence type="ECO:0000313" key="15">
    <source>
        <dbReference type="EMBL" id="QDU75176.1"/>
    </source>
</evidence>
<keyword evidence="8 11" id="KW-0560">Oxidoreductase</keyword>
<evidence type="ECO:0000256" key="11">
    <source>
        <dbReference type="PIRNR" id="PIRNR006621"/>
    </source>
</evidence>
<dbReference type="CDD" id="cd02801">
    <property type="entry name" value="DUS_like_FMN"/>
    <property type="match status" value="1"/>
</dbReference>
<dbReference type="RefSeq" id="WP_144972347.1">
    <property type="nucleotide sequence ID" value="NZ_CP036289.1"/>
</dbReference>
<feature type="domain" description="DUS-like FMN-binding" evidence="14">
    <location>
        <begin position="17"/>
        <end position="316"/>
    </location>
</feature>
<dbReference type="InterPro" id="IPR001269">
    <property type="entry name" value="DUS_fam"/>
</dbReference>
<evidence type="ECO:0000256" key="7">
    <source>
        <dbReference type="ARBA" id="ARBA00022884"/>
    </source>
</evidence>
<comment type="catalytic activity">
    <reaction evidence="9">
        <text>a 5,6-dihydrouridine in tRNA + NADP(+) = a uridine in tRNA + NADPH + H(+)</text>
        <dbReference type="Rhea" id="RHEA:23624"/>
        <dbReference type="Rhea" id="RHEA-COMP:13339"/>
        <dbReference type="Rhea" id="RHEA-COMP:13887"/>
        <dbReference type="ChEBI" id="CHEBI:15378"/>
        <dbReference type="ChEBI" id="CHEBI:57783"/>
        <dbReference type="ChEBI" id="CHEBI:58349"/>
        <dbReference type="ChEBI" id="CHEBI:65315"/>
        <dbReference type="ChEBI" id="CHEBI:74443"/>
    </reaction>
</comment>
<evidence type="ECO:0000313" key="16">
    <source>
        <dbReference type="Proteomes" id="UP000318626"/>
    </source>
</evidence>